<gene>
    <name evidence="12" type="ORF">HLV39_03415</name>
</gene>
<sequence>MLSINPKVPVILAFIVGSAMVGAVTWQGYSFWQNENRQMVRAPHDGPRTLAEKPGAPAIPLASLDFFGAADANETETEENTENLPETNLKLVLRGVLAADGDFPGSALVEDGKNNTDVFLVGDELPGNATLHSVQPNRIILDRSGKLENLFFPEPDDYASTALSSRASRAPQSERNARNSAGSTQRDNGSQQQRREEIRKRLEQLRNRLRTNG</sequence>
<comment type="subcellular location">
    <subcellularLocation>
        <location evidence="1">Cell inner membrane</location>
    </subcellularLocation>
</comment>
<feature type="transmembrane region" description="Helical" evidence="10">
    <location>
        <begin position="12"/>
        <end position="32"/>
    </location>
</feature>
<keyword evidence="3" id="KW-1003">Cell membrane</keyword>
<evidence type="ECO:0000313" key="12">
    <source>
        <dbReference type="EMBL" id="NWN90549.1"/>
    </source>
</evidence>
<organism evidence="12 13">
    <name type="scientific">Marinobacter adhaerens</name>
    <dbReference type="NCBI Taxonomy" id="1033846"/>
    <lineage>
        <taxon>Bacteria</taxon>
        <taxon>Pseudomonadati</taxon>
        <taxon>Pseudomonadota</taxon>
        <taxon>Gammaproteobacteria</taxon>
        <taxon>Pseudomonadales</taxon>
        <taxon>Marinobacteraceae</taxon>
        <taxon>Marinobacter</taxon>
    </lineage>
</organism>
<keyword evidence="6" id="KW-0653">Protein transport</keyword>
<dbReference type="InterPro" id="IPR024961">
    <property type="entry name" value="T2SS_GspC_N"/>
</dbReference>
<protein>
    <submittedName>
        <fullName evidence="12">General secretion pathway protein GspC</fullName>
    </submittedName>
</protein>
<dbReference type="AlphaFoldDB" id="A0A851HL13"/>
<name>A0A851HL13_9GAMM</name>
<evidence type="ECO:0000256" key="9">
    <source>
        <dbReference type="SAM" id="MobiDB-lite"/>
    </source>
</evidence>
<feature type="compositionally biased region" description="Basic and acidic residues" evidence="9">
    <location>
        <begin position="193"/>
        <end position="206"/>
    </location>
</feature>
<evidence type="ECO:0000256" key="3">
    <source>
        <dbReference type="ARBA" id="ARBA00022475"/>
    </source>
</evidence>
<feature type="region of interest" description="Disordered" evidence="9">
    <location>
        <begin position="162"/>
        <end position="213"/>
    </location>
</feature>
<dbReference type="Gene3D" id="2.30.30.830">
    <property type="match status" value="1"/>
</dbReference>
<evidence type="ECO:0000256" key="8">
    <source>
        <dbReference type="ARBA" id="ARBA00023136"/>
    </source>
</evidence>
<dbReference type="GO" id="GO:0015031">
    <property type="term" value="P:protein transport"/>
    <property type="evidence" value="ECO:0007669"/>
    <property type="project" value="UniProtKB-KW"/>
</dbReference>
<accession>A0A851HL13</accession>
<evidence type="ECO:0000256" key="1">
    <source>
        <dbReference type="ARBA" id="ARBA00004533"/>
    </source>
</evidence>
<keyword evidence="7 10" id="KW-1133">Transmembrane helix</keyword>
<evidence type="ECO:0000259" key="11">
    <source>
        <dbReference type="Pfam" id="PF11356"/>
    </source>
</evidence>
<keyword evidence="5 10" id="KW-0812">Transmembrane</keyword>
<evidence type="ECO:0000256" key="2">
    <source>
        <dbReference type="ARBA" id="ARBA00022448"/>
    </source>
</evidence>
<evidence type="ECO:0000256" key="6">
    <source>
        <dbReference type="ARBA" id="ARBA00022927"/>
    </source>
</evidence>
<keyword evidence="8 10" id="KW-0472">Membrane</keyword>
<keyword evidence="13" id="KW-1185">Reference proteome</keyword>
<keyword evidence="4" id="KW-0997">Cell inner membrane</keyword>
<evidence type="ECO:0000256" key="7">
    <source>
        <dbReference type="ARBA" id="ARBA00022989"/>
    </source>
</evidence>
<keyword evidence="2" id="KW-0813">Transport</keyword>
<evidence type="ECO:0000256" key="4">
    <source>
        <dbReference type="ARBA" id="ARBA00022519"/>
    </source>
</evidence>
<dbReference type="Pfam" id="PF11356">
    <property type="entry name" value="T2SSC"/>
    <property type="match status" value="1"/>
</dbReference>
<dbReference type="Proteomes" id="UP000536442">
    <property type="component" value="Unassembled WGS sequence"/>
</dbReference>
<proteinExistence type="predicted"/>
<dbReference type="GO" id="GO:0005886">
    <property type="term" value="C:plasma membrane"/>
    <property type="evidence" value="ECO:0007669"/>
    <property type="project" value="UniProtKB-SubCell"/>
</dbReference>
<dbReference type="EMBL" id="JABEVQ010000002">
    <property type="protein sequence ID" value="NWN90549.1"/>
    <property type="molecule type" value="Genomic_DNA"/>
</dbReference>
<feature type="domain" description="Type II secretion system protein GspC N-terminal" evidence="11">
    <location>
        <begin position="14"/>
        <end position="152"/>
    </location>
</feature>
<evidence type="ECO:0000256" key="5">
    <source>
        <dbReference type="ARBA" id="ARBA00022692"/>
    </source>
</evidence>
<comment type="caution">
    <text evidence="12">The sequence shown here is derived from an EMBL/GenBank/DDBJ whole genome shotgun (WGS) entry which is preliminary data.</text>
</comment>
<evidence type="ECO:0000256" key="10">
    <source>
        <dbReference type="SAM" id="Phobius"/>
    </source>
</evidence>
<feature type="compositionally biased region" description="Polar residues" evidence="9">
    <location>
        <begin position="171"/>
        <end position="192"/>
    </location>
</feature>
<reference evidence="12 13" key="1">
    <citation type="submission" date="2020-03" db="EMBL/GenBank/DDBJ databases">
        <title>Metagenomic, metatranscriptomic, and metabolomic analyses revealed the key microbes and metabolic features during the fermentation of ganjang, Korean traditional soy sauce.</title>
        <authorList>
            <person name="Chun B.H."/>
            <person name="Jeon C.O."/>
        </authorList>
    </citation>
    <scope>NUCLEOTIDE SEQUENCE [LARGE SCALE GENOMIC DNA]</scope>
    <source>
        <strain evidence="12 13">KG14</strain>
    </source>
</reference>
<evidence type="ECO:0000313" key="13">
    <source>
        <dbReference type="Proteomes" id="UP000536442"/>
    </source>
</evidence>